<dbReference type="FunFam" id="2.20.28.10:FF:000002">
    <property type="entry name" value="DNA helicase"/>
    <property type="match status" value="1"/>
</dbReference>
<dbReference type="GO" id="GO:0003697">
    <property type="term" value="F:single-stranded DNA binding"/>
    <property type="evidence" value="ECO:0007669"/>
    <property type="project" value="TreeGrafter"/>
</dbReference>
<comment type="caution">
    <text evidence="21">The sequence shown here is derived from an EMBL/GenBank/DDBJ whole genome shotgun (WGS) entry which is preliminary data.</text>
</comment>
<evidence type="ECO:0000256" key="9">
    <source>
        <dbReference type="ARBA" id="ARBA00022801"/>
    </source>
</evidence>
<keyword evidence="22" id="KW-1185">Reference proteome</keyword>
<keyword evidence="6" id="KW-0479">Metal-binding</keyword>
<dbReference type="InterPro" id="IPR008045">
    <property type="entry name" value="MCM2"/>
</dbReference>
<dbReference type="InterPro" id="IPR018525">
    <property type="entry name" value="MCM_CS"/>
</dbReference>
<dbReference type="GO" id="GO:0017116">
    <property type="term" value="F:single-stranded DNA helicase activity"/>
    <property type="evidence" value="ECO:0007669"/>
    <property type="project" value="TreeGrafter"/>
</dbReference>
<keyword evidence="14" id="KW-0539">Nucleus</keyword>
<evidence type="ECO:0000256" key="14">
    <source>
        <dbReference type="ARBA" id="ARBA00023242"/>
    </source>
</evidence>
<dbReference type="EC" id="3.6.4.12" evidence="3"/>
<dbReference type="Gene3D" id="2.20.28.10">
    <property type="match status" value="1"/>
</dbReference>
<evidence type="ECO:0000256" key="16">
    <source>
        <dbReference type="ARBA" id="ARBA00047995"/>
    </source>
</evidence>
<dbReference type="Pfam" id="PF00493">
    <property type="entry name" value="MCM"/>
    <property type="match status" value="1"/>
</dbReference>
<evidence type="ECO:0000256" key="3">
    <source>
        <dbReference type="ARBA" id="ARBA00012551"/>
    </source>
</evidence>
<dbReference type="Pfam" id="PF17207">
    <property type="entry name" value="MCM_OB"/>
    <property type="match status" value="1"/>
</dbReference>
<dbReference type="GO" id="GO:0005524">
    <property type="term" value="F:ATP binding"/>
    <property type="evidence" value="ECO:0007669"/>
    <property type="project" value="UniProtKB-KW"/>
</dbReference>
<keyword evidence="12" id="KW-0067">ATP-binding</keyword>
<dbReference type="SMART" id="SM00350">
    <property type="entry name" value="MCM"/>
    <property type="match status" value="1"/>
</dbReference>
<dbReference type="InterPro" id="IPR012340">
    <property type="entry name" value="NA-bd_OB-fold"/>
</dbReference>
<name>A0A835PUI7_VANPL</name>
<feature type="region of interest" description="Disordered" evidence="19">
    <location>
        <begin position="21"/>
        <end position="70"/>
    </location>
</feature>
<dbReference type="GO" id="GO:0008270">
    <property type="term" value="F:zinc ion binding"/>
    <property type="evidence" value="ECO:0007669"/>
    <property type="project" value="UniProtKB-KW"/>
</dbReference>
<reference evidence="21 22" key="1">
    <citation type="journal article" date="2020" name="Nat. Food">
        <title>A phased Vanilla planifolia genome enables genetic improvement of flavour and production.</title>
        <authorList>
            <person name="Hasing T."/>
            <person name="Tang H."/>
            <person name="Brym M."/>
            <person name="Khazi F."/>
            <person name="Huang T."/>
            <person name="Chambers A.H."/>
        </authorList>
    </citation>
    <scope>NUCLEOTIDE SEQUENCE [LARGE SCALE GENOMIC DNA]</scope>
    <source>
        <tissue evidence="21">Leaf</tissue>
    </source>
</reference>
<sequence length="811" mass="92073">MSSDDVTNRYTDDDDYFRRSKRFRADFRPPSGPRSEEDVVGTPSSPGRSGQPRTPRDDFPTTDQTEDDMYEDEYDDDAELNMYRVQGTLREWVTRDEVRRFIAKKFKEFLLTYVNPKNEHGDYEYVRLISEMVLANKCSLEIDYKQFIYIHPNIAIWLADAPHSVLEVMEEVANKVVFDFHKNYKNIHQKIYVRITNLPANPPEYNDSYRRSCDTSLWCFPQLQQVKYDCSKCGAILGPFFQNSYAEVKVGSCPECQSKGPFTINVEQTIYRNYQKLTLQESPGIVPAGRLPRYKEVILLNDLIDCARPGEEIEVTGIYTNNFDLSLNTKNGFPVFSTVVEANYVTKRQDLFSVYKLTDEDKAEIEKLAKDPRIGERIVKSIAPSIYGHEDIKTAIALSMFGGQEKNVQGKHRLRGDINVLLLGDPGTAKSQFLKYVEKTGHRAVYTTGKGASAVGLTAAVHKDPVTREWTLEGGALVLADRGICLIDEFDKMNDQDRVSIHEAMEQQSISISKAGIVTSLQARCSVIAAANPVGGRYDSSKTFSQNVELTDPIISRFDILCVVKDIADPVTDEMLAMFVVDSHARSQPKGGIVEDKAASNSQGDPLPSERGADPDVLSQDMLKKYITYAKLNVFPKLHDADLNKLTHVYAELRRESSHGQGVPIAVRHVESMIRMSEAHARMHLRSYVTQEDVDMAIRVLLDSFISTQKFGVQKALQKRFKRYMTFKKDYNELLLHLLRVLVKDAIHFEELMSGSIARLTHVEVKVEELKSKAQEYEIYDLQPFFSSPNFSNSNFILDEVRGLISHPIAN</sequence>
<keyword evidence="7" id="KW-0547">Nucleotide-binding</keyword>
<dbReference type="GO" id="GO:0000727">
    <property type="term" value="P:double-strand break repair via break-induced replication"/>
    <property type="evidence" value="ECO:0007669"/>
    <property type="project" value="TreeGrafter"/>
</dbReference>
<dbReference type="Pfam" id="PF23669">
    <property type="entry name" value="WHD_MCM2"/>
    <property type="match status" value="1"/>
</dbReference>
<evidence type="ECO:0000259" key="20">
    <source>
        <dbReference type="PROSITE" id="PS50051"/>
    </source>
</evidence>
<protein>
    <recommendedName>
        <fullName evidence="4">DNA replication licensing factor MCM2</fullName>
        <ecNumber evidence="3">3.6.4.12</ecNumber>
    </recommendedName>
    <alternativeName>
        <fullName evidence="17">DNA replication licensing factor mcm2</fullName>
    </alternativeName>
    <alternativeName>
        <fullName evidence="18">Minichromosome maintenance protein 2</fullName>
    </alternativeName>
</protein>
<evidence type="ECO:0000256" key="19">
    <source>
        <dbReference type="SAM" id="MobiDB-lite"/>
    </source>
</evidence>
<keyword evidence="5" id="KW-0235">DNA replication</keyword>
<evidence type="ECO:0000256" key="6">
    <source>
        <dbReference type="ARBA" id="ARBA00022723"/>
    </source>
</evidence>
<keyword evidence="10" id="KW-0347">Helicase</keyword>
<dbReference type="GO" id="GO:0042555">
    <property type="term" value="C:MCM complex"/>
    <property type="evidence" value="ECO:0007669"/>
    <property type="project" value="InterPro"/>
</dbReference>
<dbReference type="PANTHER" id="PTHR11630:SF44">
    <property type="entry name" value="DNA REPLICATION LICENSING FACTOR MCM2"/>
    <property type="match status" value="1"/>
</dbReference>
<dbReference type="Pfam" id="PF14551">
    <property type="entry name" value="MCM_N"/>
    <property type="match status" value="1"/>
</dbReference>
<evidence type="ECO:0000256" key="10">
    <source>
        <dbReference type="ARBA" id="ARBA00022806"/>
    </source>
</evidence>
<evidence type="ECO:0000256" key="17">
    <source>
        <dbReference type="ARBA" id="ARBA00074927"/>
    </source>
</evidence>
<keyword evidence="13" id="KW-0238">DNA-binding</keyword>
<evidence type="ECO:0000256" key="8">
    <source>
        <dbReference type="ARBA" id="ARBA00022771"/>
    </source>
</evidence>
<dbReference type="SUPFAM" id="SSF50249">
    <property type="entry name" value="Nucleic acid-binding proteins"/>
    <property type="match status" value="1"/>
</dbReference>
<evidence type="ECO:0000256" key="2">
    <source>
        <dbReference type="ARBA" id="ARBA00008010"/>
    </source>
</evidence>
<evidence type="ECO:0000313" key="21">
    <source>
        <dbReference type="EMBL" id="KAG0457889.1"/>
    </source>
</evidence>
<dbReference type="GO" id="GO:0016787">
    <property type="term" value="F:hydrolase activity"/>
    <property type="evidence" value="ECO:0007669"/>
    <property type="project" value="UniProtKB-KW"/>
</dbReference>
<dbReference type="GO" id="GO:0005634">
    <property type="term" value="C:nucleus"/>
    <property type="evidence" value="ECO:0007669"/>
    <property type="project" value="UniProtKB-SubCell"/>
</dbReference>
<evidence type="ECO:0000256" key="13">
    <source>
        <dbReference type="ARBA" id="ARBA00023125"/>
    </source>
</evidence>
<keyword evidence="11" id="KW-0862">Zinc</keyword>
<accession>A0A835PUI7</accession>
<keyword evidence="8" id="KW-0863">Zinc-finger</keyword>
<dbReference type="GO" id="GO:1902975">
    <property type="term" value="P:mitotic DNA replication initiation"/>
    <property type="evidence" value="ECO:0007669"/>
    <property type="project" value="TreeGrafter"/>
</dbReference>
<evidence type="ECO:0000256" key="11">
    <source>
        <dbReference type="ARBA" id="ARBA00022833"/>
    </source>
</evidence>
<dbReference type="Proteomes" id="UP000636800">
    <property type="component" value="Chromosome 12"/>
</dbReference>
<dbReference type="PANTHER" id="PTHR11630">
    <property type="entry name" value="DNA REPLICATION LICENSING FACTOR MCM FAMILY MEMBER"/>
    <property type="match status" value="1"/>
</dbReference>
<evidence type="ECO:0000256" key="7">
    <source>
        <dbReference type="ARBA" id="ARBA00022741"/>
    </source>
</evidence>
<organism evidence="21 22">
    <name type="scientific">Vanilla planifolia</name>
    <name type="common">Vanilla</name>
    <dbReference type="NCBI Taxonomy" id="51239"/>
    <lineage>
        <taxon>Eukaryota</taxon>
        <taxon>Viridiplantae</taxon>
        <taxon>Streptophyta</taxon>
        <taxon>Embryophyta</taxon>
        <taxon>Tracheophyta</taxon>
        <taxon>Spermatophyta</taxon>
        <taxon>Magnoliopsida</taxon>
        <taxon>Liliopsida</taxon>
        <taxon>Asparagales</taxon>
        <taxon>Orchidaceae</taxon>
        <taxon>Vanilloideae</taxon>
        <taxon>Vanilleae</taxon>
        <taxon>Vanilla</taxon>
    </lineage>
</organism>
<dbReference type="CDD" id="cd17753">
    <property type="entry name" value="MCM2"/>
    <property type="match status" value="1"/>
</dbReference>
<feature type="region of interest" description="Disordered" evidence="19">
    <location>
        <begin position="590"/>
        <end position="615"/>
    </location>
</feature>
<feature type="domain" description="MCM C-terminal AAA(+) ATPase" evidence="20">
    <location>
        <begin position="374"/>
        <end position="580"/>
    </location>
</feature>
<dbReference type="InterPro" id="IPR027417">
    <property type="entry name" value="P-loop_NTPase"/>
</dbReference>
<dbReference type="AlphaFoldDB" id="A0A835PUI7"/>
<dbReference type="PROSITE" id="PS50051">
    <property type="entry name" value="MCM_2"/>
    <property type="match status" value="1"/>
</dbReference>
<comment type="catalytic activity">
    <reaction evidence="16">
        <text>ATP + H2O = ADP + phosphate + H(+)</text>
        <dbReference type="Rhea" id="RHEA:13065"/>
        <dbReference type="ChEBI" id="CHEBI:15377"/>
        <dbReference type="ChEBI" id="CHEBI:15378"/>
        <dbReference type="ChEBI" id="CHEBI:30616"/>
        <dbReference type="ChEBI" id="CHEBI:43474"/>
        <dbReference type="ChEBI" id="CHEBI:456216"/>
        <dbReference type="EC" id="3.6.4.12"/>
    </reaction>
</comment>
<dbReference type="Gene3D" id="3.30.1640.10">
    <property type="entry name" value="mini-chromosome maintenance (MCM) complex, chain A, domain 1"/>
    <property type="match status" value="1"/>
</dbReference>
<dbReference type="Gene3D" id="3.40.50.300">
    <property type="entry name" value="P-loop containing nucleotide triphosphate hydrolases"/>
    <property type="match status" value="1"/>
</dbReference>
<evidence type="ECO:0000256" key="18">
    <source>
        <dbReference type="ARBA" id="ARBA00078186"/>
    </source>
</evidence>
<comment type="subcellular location">
    <subcellularLocation>
        <location evidence="1">Nucleus</location>
    </subcellularLocation>
</comment>
<keyword evidence="15" id="KW-0131">Cell cycle</keyword>
<evidence type="ECO:0000256" key="15">
    <source>
        <dbReference type="ARBA" id="ARBA00023306"/>
    </source>
</evidence>
<dbReference type="PROSITE" id="PS00847">
    <property type="entry name" value="MCM_1"/>
    <property type="match status" value="1"/>
</dbReference>
<dbReference type="Gene3D" id="2.40.50.140">
    <property type="entry name" value="Nucleic acid-binding proteins"/>
    <property type="match status" value="1"/>
</dbReference>
<dbReference type="OrthoDB" id="642697at2759"/>
<dbReference type="InterPro" id="IPR041562">
    <property type="entry name" value="MCM_lid"/>
</dbReference>
<dbReference type="InterPro" id="IPR031327">
    <property type="entry name" value="MCM"/>
</dbReference>
<dbReference type="EMBL" id="JADCNL010000012">
    <property type="protein sequence ID" value="KAG0457889.1"/>
    <property type="molecule type" value="Genomic_DNA"/>
</dbReference>
<feature type="compositionally biased region" description="Polar residues" evidence="19">
    <location>
        <begin position="42"/>
        <end position="52"/>
    </location>
</feature>
<comment type="similarity">
    <text evidence="2">Belongs to the MCM family.</text>
</comment>
<proteinExistence type="inferred from homology"/>
<dbReference type="PRINTS" id="PR01658">
    <property type="entry name" value="MCMPROTEIN2"/>
</dbReference>
<dbReference type="PRINTS" id="PR01657">
    <property type="entry name" value="MCMFAMILY"/>
</dbReference>
<evidence type="ECO:0000313" key="22">
    <source>
        <dbReference type="Proteomes" id="UP000636800"/>
    </source>
</evidence>
<evidence type="ECO:0000256" key="5">
    <source>
        <dbReference type="ARBA" id="ARBA00022705"/>
    </source>
</evidence>
<dbReference type="GO" id="GO:0043138">
    <property type="term" value="F:3'-5' DNA helicase activity"/>
    <property type="evidence" value="ECO:0007669"/>
    <property type="project" value="TreeGrafter"/>
</dbReference>
<evidence type="ECO:0000256" key="12">
    <source>
        <dbReference type="ARBA" id="ARBA00022840"/>
    </source>
</evidence>
<dbReference type="InterPro" id="IPR027925">
    <property type="entry name" value="MCM_N"/>
</dbReference>
<dbReference type="SUPFAM" id="SSF52540">
    <property type="entry name" value="P-loop containing nucleoside triphosphate hydrolases"/>
    <property type="match status" value="1"/>
</dbReference>
<dbReference type="InterPro" id="IPR001208">
    <property type="entry name" value="MCM_dom"/>
</dbReference>
<dbReference type="FunFam" id="3.40.50.300:FF:000138">
    <property type="entry name" value="DNA helicase"/>
    <property type="match status" value="1"/>
</dbReference>
<evidence type="ECO:0000256" key="4">
    <source>
        <dbReference type="ARBA" id="ARBA00018925"/>
    </source>
</evidence>
<dbReference type="Pfam" id="PF17855">
    <property type="entry name" value="MCM_lid"/>
    <property type="match status" value="1"/>
</dbReference>
<gene>
    <name evidence="21" type="ORF">HPP92_023046</name>
</gene>
<evidence type="ECO:0000256" key="1">
    <source>
        <dbReference type="ARBA" id="ARBA00004123"/>
    </source>
</evidence>
<dbReference type="InterPro" id="IPR059098">
    <property type="entry name" value="WHD_MCM2"/>
</dbReference>
<dbReference type="FunFam" id="3.30.1640.10:FF:000008">
    <property type="entry name" value="DNA helicase"/>
    <property type="match status" value="1"/>
</dbReference>
<keyword evidence="9" id="KW-0378">Hydrolase</keyword>
<dbReference type="InterPro" id="IPR033762">
    <property type="entry name" value="MCM_OB"/>
</dbReference>